<proteinExistence type="predicted"/>
<reference evidence="1" key="1">
    <citation type="submission" date="2022-01" db="EMBL/GenBank/DDBJ databases">
        <title>Comparative genomics reveals a dynamic genome evolution in the ectomycorrhizal milk-cap (Lactarius) mushrooms.</title>
        <authorList>
            <consortium name="DOE Joint Genome Institute"/>
            <person name="Lebreton A."/>
            <person name="Tang N."/>
            <person name="Kuo A."/>
            <person name="LaButti K."/>
            <person name="Drula E."/>
            <person name="Barry K."/>
            <person name="Clum A."/>
            <person name="Lipzen A."/>
            <person name="Mousain D."/>
            <person name="Ng V."/>
            <person name="Wang R."/>
            <person name="Wang X."/>
            <person name="Dai Y."/>
            <person name="Henrissat B."/>
            <person name="Grigoriev I.V."/>
            <person name="Guerin-Laguette A."/>
            <person name="Yu F."/>
            <person name="Martin F.M."/>
        </authorList>
    </citation>
    <scope>NUCLEOTIDE SEQUENCE</scope>
    <source>
        <strain evidence="1">QP</strain>
    </source>
</reference>
<dbReference type="AlphaFoldDB" id="A0AAD4Q6R0"/>
<evidence type="ECO:0000313" key="1">
    <source>
        <dbReference type="EMBL" id="KAH8982820.1"/>
    </source>
</evidence>
<comment type="caution">
    <text evidence="1">The sequence shown here is derived from an EMBL/GenBank/DDBJ whole genome shotgun (WGS) entry which is preliminary data.</text>
</comment>
<gene>
    <name evidence="1" type="ORF">EDB92DRAFT_1892895</name>
</gene>
<dbReference type="Proteomes" id="UP001201163">
    <property type="component" value="Unassembled WGS sequence"/>
</dbReference>
<evidence type="ECO:0000313" key="2">
    <source>
        <dbReference type="Proteomes" id="UP001201163"/>
    </source>
</evidence>
<sequence length="305" mass="34504">MLTAASLVCKSWLPLAQHLLYRSVTVIQYSPAHILRIPGTFTTEALLQRSHLLGFTRSLSIHVHGRSTATLPPFSEDDGPEGSREYVRIPEFFFLFAHTPQLRYVELSVDLAQTNLNIGQFGPHILGWLSSLVLPIEALDFDDWGLFHSTFVYDLVCIWPTIRALRVFTRYDGLPLERPSINLRELKLPIPSLAAAVIEWLLPPPPPNEQPNLQFLELYDISAEARAALSVHGPNVSTLTLWCQPAFEIARLFTKLEELVIAGPLWRSLRIRLEDKLRHNSLSVSQVLGQSFPSLRILCWGSRTL</sequence>
<organism evidence="1 2">
    <name type="scientific">Lactarius akahatsu</name>
    <dbReference type="NCBI Taxonomy" id="416441"/>
    <lineage>
        <taxon>Eukaryota</taxon>
        <taxon>Fungi</taxon>
        <taxon>Dikarya</taxon>
        <taxon>Basidiomycota</taxon>
        <taxon>Agaricomycotina</taxon>
        <taxon>Agaricomycetes</taxon>
        <taxon>Russulales</taxon>
        <taxon>Russulaceae</taxon>
        <taxon>Lactarius</taxon>
    </lineage>
</organism>
<name>A0AAD4Q6R0_9AGAM</name>
<feature type="non-terminal residue" evidence="1">
    <location>
        <position position="305"/>
    </location>
</feature>
<accession>A0AAD4Q6R0</accession>
<keyword evidence="2" id="KW-1185">Reference proteome</keyword>
<dbReference type="EMBL" id="JAKELL010000096">
    <property type="protein sequence ID" value="KAH8982820.1"/>
    <property type="molecule type" value="Genomic_DNA"/>
</dbReference>
<protein>
    <submittedName>
        <fullName evidence="1">Uncharacterized protein</fullName>
    </submittedName>
</protein>